<comment type="similarity">
    <text evidence="1">Belongs to the CutC family.</text>
</comment>
<dbReference type="SUPFAM" id="SSF110395">
    <property type="entry name" value="CutC-like"/>
    <property type="match status" value="1"/>
</dbReference>
<dbReference type="OrthoDB" id="7392499at2759"/>
<dbReference type="Gene3D" id="3.20.20.380">
    <property type="entry name" value="Copper homeostasis (CutC) domain"/>
    <property type="match status" value="1"/>
</dbReference>
<dbReference type="GO" id="GO:0005507">
    <property type="term" value="F:copper ion binding"/>
    <property type="evidence" value="ECO:0007669"/>
    <property type="project" value="TreeGrafter"/>
</dbReference>
<gene>
    <name evidence="3" type="ORF">K435DRAFT_259329</name>
</gene>
<sequence length="311" mass="33619">MFLSTVMTRSICTFIFVEFELHGDAKSLCCGGLCRFCRLCSKVGVNYYSPCWWTHSYCISAIQGGAGRLELCGNLGLGGGVTPSLGLLKAVQKALHAAGNNIPIMTMVRPRTGDFLYTNGEIDVMIEDIQIFKEHGVQGVVIGALTSDGRVDKERTKRLVDASFPLEICFHRAFDMTRDPEEALSDILNIGGITRILTSGQGKSAPASINVLQSLLKMAKARGKEGNTVVIVPGSGIDGKTVDAVLDSLLSLGLSEIHLSGGNWIEGGMDFRREGMGMGVGSSGEWGVWITNKEKITEVREKVNKRQNTVE</sequence>
<evidence type="ECO:0000256" key="1">
    <source>
        <dbReference type="ARBA" id="ARBA00007768"/>
    </source>
</evidence>
<keyword evidence="4" id="KW-1185">Reference proteome</keyword>
<evidence type="ECO:0000313" key="3">
    <source>
        <dbReference type="EMBL" id="THV07493.1"/>
    </source>
</evidence>
<proteinExistence type="inferred from homology"/>
<dbReference type="EMBL" id="ML179037">
    <property type="protein sequence ID" value="THV07493.1"/>
    <property type="molecule type" value="Genomic_DNA"/>
</dbReference>
<dbReference type="Proteomes" id="UP000297245">
    <property type="component" value="Unassembled WGS sequence"/>
</dbReference>
<protein>
    <recommendedName>
        <fullName evidence="2">Copper homeostasis protein cutC homolog</fullName>
    </recommendedName>
</protein>
<name>A0A4S8MVZ7_DENBC</name>
<evidence type="ECO:0000313" key="4">
    <source>
        <dbReference type="Proteomes" id="UP000297245"/>
    </source>
</evidence>
<organism evidence="3 4">
    <name type="scientific">Dendrothele bispora (strain CBS 962.96)</name>
    <dbReference type="NCBI Taxonomy" id="1314807"/>
    <lineage>
        <taxon>Eukaryota</taxon>
        <taxon>Fungi</taxon>
        <taxon>Dikarya</taxon>
        <taxon>Basidiomycota</taxon>
        <taxon>Agaricomycotina</taxon>
        <taxon>Agaricomycetes</taxon>
        <taxon>Agaricomycetidae</taxon>
        <taxon>Agaricales</taxon>
        <taxon>Agaricales incertae sedis</taxon>
        <taxon>Dendrothele</taxon>
    </lineage>
</organism>
<dbReference type="InterPro" id="IPR036822">
    <property type="entry name" value="CutC-like_dom_sf"/>
</dbReference>
<dbReference type="PANTHER" id="PTHR12598">
    <property type="entry name" value="COPPER HOMEOSTASIS PROTEIN CUTC"/>
    <property type="match status" value="1"/>
</dbReference>
<dbReference type="HAMAP" id="MF_00795">
    <property type="entry name" value="CutC"/>
    <property type="match status" value="1"/>
</dbReference>
<accession>A0A4S8MVZ7</accession>
<dbReference type="InterPro" id="IPR005627">
    <property type="entry name" value="CutC-like"/>
</dbReference>
<dbReference type="Pfam" id="PF03932">
    <property type="entry name" value="CutC"/>
    <property type="match status" value="1"/>
</dbReference>
<reference evidence="3 4" key="1">
    <citation type="journal article" date="2019" name="Nat. Ecol. Evol.">
        <title>Megaphylogeny resolves global patterns of mushroom evolution.</title>
        <authorList>
            <person name="Varga T."/>
            <person name="Krizsan K."/>
            <person name="Foldi C."/>
            <person name="Dima B."/>
            <person name="Sanchez-Garcia M."/>
            <person name="Sanchez-Ramirez S."/>
            <person name="Szollosi G.J."/>
            <person name="Szarkandi J.G."/>
            <person name="Papp V."/>
            <person name="Albert L."/>
            <person name="Andreopoulos W."/>
            <person name="Angelini C."/>
            <person name="Antonin V."/>
            <person name="Barry K.W."/>
            <person name="Bougher N.L."/>
            <person name="Buchanan P."/>
            <person name="Buyck B."/>
            <person name="Bense V."/>
            <person name="Catcheside P."/>
            <person name="Chovatia M."/>
            <person name="Cooper J."/>
            <person name="Damon W."/>
            <person name="Desjardin D."/>
            <person name="Finy P."/>
            <person name="Geml J."/>
            <person name="Haridas S."/>
            <person name="Hughes K."/>
            <person name="Justo A."/>
            <person name="Karasinski D."/>
            <person name="Kautmanova I."/>
            <person name="Kiss B."/>
            <person name="Kocsube S."/>
            <person name="Kotiranta H."/>
            <person name="LaButti K.M."/>
            <person name="Lechner B.E."/>
            <person name="Liimatainen K."/>
            <person name="Lipzen A."/>
            <person name="Lukacs Z."/>
            <person name="Mihaltcheva S."/>
            <person name="Morgado L.N."/>
            <person name="Niskanen T."/>
            <person name="Noordeloos M.E."/>
            <person name="Ohm R.A."/>
            <person name="Ortiz-Santana B."/>
            <person name="Ovrebo C."/>
            <person name="Racz N."/>
            <person name="Riley R."/>
            <person name="Savchenko A."/>
            <person name="Shiryaev A."/>
            <person name="Soop K."/>
            <person name="Spirin V."/>
            <person name="Szebenyi C."/>
            <person name="Tomsovsky M."/>
            <person name="Tulloss R.E."/>
            <person name="Uehling J."/>
            <person name="Grigoriev I.V."/>
            <person name="Vagvolgyi C."/>
            <person name="Papp T."/>
            <person name="Martin F.M."/>
            <person name="Miettinen O."/>
            <person name="Hibbett D.S."/>
            <person name="Nagy L.G."/>
        </authorList>
    </citation>
    <scope>NUCLEOTIDE SEQUENCE [LARGE SCALE GENOMIC DNA]</scope>
    <source>
        <strain evidence="3 4">CBS 962.96</strain>
    </source>
</reference>
<dbReference type="PANTHER" id="PTHR12598:SF0">
    <property type="entry name" value="COPPER HOMEOSTASIS PROTEIN CUTC HOMOLOG"/>
    <property type="match status" value="1"/>
</dbReference>
<dbReference type="AlphaFoldDB" id="A0A4S8MVZ7"/>
<evidence type="ECO:0000256" key="2">
    <source>
        <dbReference type="ARBA" id="ARBA00019014"/>
    </source>
</evidence>